<organism evidence="2 3">
    <name type="scientific">Agrocybe chaxingu</name>
    <dbReference type="NCBI Taxonomy" id="84603"/>
    <lineage>
        <taxon>Eukaryota</taxon>
        <taxon>Fungi</taxon>
        <taxon>Dikarya</taxon>
        <taxon>Basidiomycota</taxon>
        <taxon>Agaricomycotina</taxon>
        <taxon>Agaricomycetes</taxon>
        <taxon>Agaricomycetidae</taxon>
        <taxon>Agaricales</taxon>
        <taxon>Agaricineae</taxon>
        <taxon>Strophariaceae</taxon>
        <taxon>Agrocybe</taxon>
    </lineage>
</organism>
<evidence type="ECO:0000256" key="1">
    <source>
        <dbReference type="SAM" id="Phobius"/>
    </source>
</evidence>
<accession>A0A9W8MXC7</accession>
<dbReference type="EMBL" id="JANKHO010000248">
    <property type="protein sequence ID" value="KAJ3512575.1"/>
    <property type="molecule type" value="Genomic_DNA"/>
</dbReference>
<dbReference type="OrthoDB" id="3066754at2759"/>
<evidence type="ECO:0000313" key="3">
    <source>
        <dbReference type="Proteomes" id="UP001148786"/>
    </source>
</evidence>
<dbReference type="Proteomes" id="UP001148786">
    <property type="component" value="Unassembled WGS sequence"/>
</dbReference>
<protein>
    <submittedName>
        <fullName evidence="2">Uncharacterized protein</fullName>
    </submittedName>
</protein>
<feature type="transmembrane region" description="Helical" evidence="1">
    <location>
        <begin position="551"/>
        <end position="574"/>
    </location>
</feature>
<sequence length="648" mass="70611">MLVLSETLTIGQITFILRVAIQILAYGGLFLLGLLVLASAPRVATLETHDVINRVVGRSTASTSSMKWIFKRITSRMDRDLAPSPLLLWALALSLIYGLLVSLTDIGFIGLNACEVAGTTRLDFPASVRSDEDARQGLEVNLIPGRRPKPPDTLMPRSLGYYNHTRAAFFDLSRYLVGATSEGQKTPVIQNGIAVVPHDTGVRMIAGVPKLGLKEKVHLPQTLALEVEMACMPIGTMGQEDMGSINGPSANFFVPDDLYQANWTGRYSGPENLRAPLLSSVGRVRELMKPLYNSSDLNPSGFWMSINETRAPYTWPSTITGFFPTVNGSAGTIGNALHPRKLLRRGVWVIPNARSTFQGRTTLQQHYEMMCATSTSFDMVSTTLAVDGEGRVSNPELIHLPSDFHSGYASYFDITPRGEDMVYNTFEPLVRFALTSNPSGPTRHYIHQWDSIGTTARSLTQGAGNPGFLLTLIGSAMVGVNTLDLSSIAMINSTFFSADYRPEIVTRWGGSVGASFILSTIGYNPWAARGSQAFEVQSTGGKAAACYEVPYAAAFLPLVLAALTVLFLTASMFLRSKLKGTKRWENLYGGLAPAIVSPIAVKPGKGEILAWQEGDEPHLRPVYSSMPLPNMGMESQTLMTPNYKSEYM</sequence>
<comment type="caution">
    <text evidence="2">The sequence shown here is derived from an EMBL/GenBank/DDBJ whole genome shotgun (WGS) entry which is preliminary data.</text>
</comment>
<feature type="transmembrane region" description="Helical" evidence="1">
    <location>
        <begin position="86"/>
        <end position="111"/>
    </location>
</feature>
<keyword evidence="1" id="KW-0472">Membrane</keyword>
<evidence type="ECO:0000313" key="2">
    <source>
        <dbReference type="EMBL" id="KAJ3512575.1"/>
    </source>
</evidence>
<reference evidence="2" key="1">
    <citation type="submission" date="2022-07" db="EMBL/GenBank/DDBJ databases">
        <title>Genome Sequence of Agrocybe chaxingu.</title>
        <authorList>
            <person name="Buettner E."/>
        </authorList>
    </citation>
    <scope>NUCLEOTIDE SEQUENCE</scope>
    <source>
        <strain evidence="2">MP-N11</strain>
    </source>
</reference>
<keyword evidence="1" id="KW-0812">Transmembrane</keyword>
<name>A0A9W8MXC7_9AGAR</name>
<gene>
    <name evidence="2" type="ORF">NLJ89_g3437</name>
</gene>
<feature type="transmembrane region" description="Helical" evidence="1">
    <location>
        <begin position="15"/>
        <end position="37"/>
    </location>
</feature>
<keyword evidence="3" id="KW-1185">Reference proteome</keyword>
<keyword evidence="1" id="KW-1133">Transmembrane helix</keyword>
<dbReference type="AlphaFoldDB" id="A0A9W8MXC7"/>
<proteinExistence type="predicted"/>